<name>A0A4C1Y938_EUMVA</name>
<proteinExistence type="predicted"/>
<evidence type="ECO:0000313" key="3">
    <source>
        <dbReference type="Proteomes" id="UP000299102"/>
    </source>
</evidence>
<feature type="region of interest" description="Disordered" evidence="1">
    <location>
        <begin position="177"/>
        <end position="201"/>
    </location>
</feature>
<dbReference type="Proteomes" id="UP000299102">
    <property type="component" value="Unassembled WGS sequence"/>
</dbReference>
<keyword evidence="3" id="KW-1185">Reference proteome</keyword>
<comment type="caution">
    <text evidence="2">The sequence shown here is derived from an EMBL/GenBank/DDBJ whole genome shotgun (WGS) entry which is preliminary data.</text>
</comment>
<dbReference type="EMBL" id="BGZK01001147">
    <property type="protein sequence ID" value="GBP72486.1"/>
    <property type="molecule type" value="Genomic_DNA"/>
</dbReference>
<accession>A0A4C1Y938</accession>
<evidence type="ECO:0000313" key="2">
    <source>
        <dbReference type="EMBL" id="GBP72486.1"/>
    </source>
</evidence>
<reference evidence="2 3" key="1">
    <citation type="journal article" date="2019" name="Commun. Biol.">
        <title>The bagworm genome reveals a unique fibroin gene that provides high tensile strength.</title>
        <authorList>
            <person name="Kono N."/>
            <person name="Nakamura H."/>
            <person name="Ohtoshi R."/>
            <person name="Tomita M."/>
            <person name="Numata K."/>
            <person name="Arakawa K."/>
        </authorList>
    </citation>
    <scope>NUCLEOTIDE SEQUENCE [LARGE SCALE GENOMIC DNA]</scope>
</reference>
<gene>
    <name evidence="2" type="ORF">EVAR_59300_1</name>
</gene>
<evidence type="ECO:0000256" key="1">
    <source>
        <dbReference type="SAM" id="MobiDB-lite"/>
    </source>
</evidence>
<organism evidence="2 3">
    <name type="scientific">Eumeta variegata</name>
    <name type="common">Bagworm moth</name>
    <name type="synonym">Eumeta japonica</name>
    <dbReference type="NCBI Taxonomy" id="151549"/>
    <lineage>
        <taxon>Eukaryota</taxon>
        <taxon>Metazoa</taxon>
        <taxon>Ecdysozoa</taxon>
        <taxon>Arthropoda</taxon>
        <taxon>Hexapoda</taxon>
        <taxon>Insecta</taxon>
        <taxon>Pterygota</taxon>
        <taxon>Neoptera</taxon>
        <taxon>Endopterygota</taxon>
        <taxon>Lepidoptera</taxon>
        <taxon>Glossata</taxon>
        <taxon>Ditrysia</taxon>
        <taxon>Tineoidea</taxon>
        <taxon>Psychidae</taxon>
        <taxon>Oiketicinae</taxon>
        <taxon>Eumeta</taxon>
    </lineage>
</organism>
<dbReference type="AlphaFoldDB" id="A0A4C1Y938"/>
<sequence>MCERACTRGNCRCQEGRCLIDCTDRLYFCEDRQADKLEGILLVLFCPHKEFVFRAPSRKERAAPRSGPVLGERNSGQIASKMSPHILMNALNEPAPRLTTFRPLLRILDICLITCERYTPLYDVDIVVARVAHARHGSHALPPPAVKENTKTIKLGLPATRAHICTERLERRGPFVRRRRGAAERKKRERSNTPSRAQPVTERTFLALRAPL</sequence>
<protein>
    <submittedName>
        <fullName evidence="2">Uncharacterized protein</fullName>
    </submittedName>
</protein>